<comment type="caution">
    <text evidence="6">The sequence shown here is derived from an EMBL/GenBank/DDBJ whole genome shotgun (WGS) entry which is preliminary data.</text>
</comment>
<name>A0AAW2GMJ1_9HYME</name>
<feature type="region of interest" description="Disordered" evidence="1">
    <location>
        <begin position="271"/>
        <end position="295"/>
    </location>
</feature>
<dbReference type="InterPro" id="IPR058538">
    <property type="entry name" value="Ig_TPPC8_2nd"/>
</dbReference>
<gene>
    <name evidence="6" type="ORF">PUN28_003599</name>
</gene>
<feature type="domain" description="TPPC8 third Ig-like" evidence="5">
    <location>
        <begin position="1083"/>
        <end position="1268"/>
    </location>
</feature>
<dbReference type="PANTHER" id="PTHR12975">
    <property type="entry name" value="TRANSPORT PROTEIN TRAPP"/>
    <property type="match status" value="1"/>
</dbReference>
<evidence type="ECO:0000259" key="4">
    <source>
        <dbReference type="Pfam" id="PF24545"/>
    </source>
</evidence>
<dbReference type="Proteomes" id="UP001430953">
    <property type="component" value="Unassembled WGS sequence"/>
</dbReference>
<feature type="domain" description="TPPC8 second Ig-like" evidence="3">
    <location>
        <begin position="969"/>
        <end position="1080"/>
    </location>
</feature>
<dbReference type="InterPro" id="IPR011990">
    <property type="entry name" value="TPR-like_helical_dom_sf"/>
</dbReference>
<dbReference type="InterPro" id="IPR058541">
    <property type="entry name" value="Ig_TPPC8_1st"/>
</dbReference>
<evidence type="ECO:0000259" key="3">
    <source>
        <dbReference type="Pfam" id="PF24544"/>
    </source>
</evidence>
<dbReference type="Pfam" id="PF24545">
    <property type="entry name" value="Ig_TPPC8_1st"/>
    <property type="match status" value="1"/>
</dbReference>
<evidence type="ECO:0000313" key="6">
    <source>
        <dbReference type="EMBL" id="KAL0128426.1"/>
    </source>
</evidence>
<evidence type="ECO:0000259" key="2">
    <source>
        <dbReference type="Pfam" id="PF24542"/>
    </source>
</evidence>
<dbReference type="PANTHER" id="PTHR12975:SF6">
    <property type="entry name" value="TRAFFICKING PROTEIN PARTICLE COMPLEX SUBUNIT 8"/>
    <property type="match status" value="1"/>
</dbReference>
<organism evidence="6 7">
    <name type="scientific">Cardiocondyla obscurior</name>
    <dbReference type="NCBI Taxonomy" id="286306"/>
    <lineage>
        <taxon>Eukaryota</taxon>
        <taxon>Metazoa</taxon>
        <taxon>Ecdysozoa</taxon>
        <taxon>Arthropoda</taxon>
        <taxon>Hexapoda</taxon>
        <taxon>Insecta</taxon>
        <taxon>Pterygota</taxon>
        <taxon>Neoptera</taxon>
        <taxon>Endopterygota</taxon>
        <taxon>Hymenoptera</taxon>
        <taxon>Apocrita</taxon>
        <taxon>Aculeata</taxon>
        <taxon>Formicoidea</taxon>
        <taxon>Formicidae</taxon>
        <taxon>Myrmicinae</taxon>
        <taxon>Cardiocondyla</taxon>
    </lineage>
</organism>
<dbReference type="Pfam" id="PF24544">
    <property type="entry name" value="Ig_TPPC8_2nd"/>
    <property type="match status" value="1"/>
</dbReference>
<dbReference type="InterPro" id="IPR024420">
    <property type="entry name" value="TRAPP_III_complex_Trs85"/>
</dbReference>
<dbReference type="Pfam" id="PF12739">
    <property type="entry name" value="TRAPPC-Trs85"/>
    <property type="match status" value="1"/>
</dbReference>
<feature type="domain" description="TPPC8 first Ig-like" evidence="4">
    <location>
        <begin position="764"/>
        <end position="968"/>
    </location>
</feature>
<dbReference type="InterPro" id="IPR058540">
    <property type="entry name" value="Ig_TPPC8_3rd"/>
</dbReference>
<dbReference type="EMBL" id="JADYXP020000003">
    <property type="protein sequence ID" value="KAL0128426.1"/>
    <property type="molecule type" value="Genomic_DNA"/>
</dbReference>
<proteinExistence type="predicted"/>
<evidence type="ECO:0000259" key="5">
    <source>
        <dbReference type="Pfam" id="PF24546"/>
    </source>
</evidence>
<dbReference type="Pfam" id="PF24546">
    <property type="entry name" value="Ig_TPPC8_3rd"/>
    <property type="match status" value="1"/>
</dbReference>
<feature type="compositionally biased region" description="Polar residues" evidence="1">
    <location>
        <begin position="271"/>
        <end position="280"/>
    </location>
</feature>
<dbReference type="SUPFAM" id="SSF48452">
    <property type="entry name" value="TPR-like"/>
    <property type="match status" value="1"/>
</dbReference>
<dbReference type="GO" id="GO:1990072">
    <property type="term" value="C:TRAPPIII protein complex"/>
    <property type="evidence" value="ECO:0007669"/>
    <property type="project" value="TreeGrafter"/>
</dbReference>
<dbReference type="InterPro" id="IPR057651">
    <property type="entry name" value="Ig_TPPC8_C"/>
</dbReference>
<protein>
    <recommendedName>
        <fullName evidence="8">Trafficking protein particle complex subunit 8</fullName>
    </recommendedName>
</protein>
<sequence length="1460" mass="163449">MKSATLNADYVSSAPRLRIMAQCKLTPREFIGNAFSPQIAVVCSAAADAVCQKNNLSFVELLQPFCKLNTEGYFKDPQGNTVAIRNLRLSIQDINARPPEPSLAKKLLNEAVSSTLCERTTTVHIGTTELDIPVSVPWFEAWRKTFLNVQFPSDHEFTKHLLACLIVISTAEDNPLEKIQTMGAQLHQSIPGRLPKWFNNNALRYYILVHDAFQDDRNKAETVFTDMKNIYGTNNCFLLQMNSRPPGLSDDNTHLPDPWSQFLTKHSELIGNSEQNSSPRTPVDTGGVSAMPSELTTETEKTSQAGTPLIPHDCITLPSPDLTELISGVDTISLSSEISESLNTNLEVGQEAVPVTVHPLSPDNEKSQSFIPMTNIKGQSVVANSPINTNVWADSPNYVMTQHGARLSTQDLERLRTLITEFCLRSLLPYVEKQIGLLNDVISNKRVSRSLFSATKRWFSTNKPGAPGLAPSNAVIYTTESPELQLRRLGDLCFMFGHYSLAYQAYHSAKRDFAADQAWVYYAGALEMAALSAFMQGETNRKTIEYMDDAILTYANSCKMPQFATRATLLSAECLKGRGLYGEAAKQLIRMTSEDSDLRSALLLEQAAYCFIGPKMMRKYAFHAVLAGHRFSKAGQRKHSLRCYQQAYQVYYERGWSLAEDHIHFTIGRQAASLKQISEAVRAFEKLLNASSKQHALQQAAFLREFLHTYNLLFQENGTNYTELPILPLPLLDSDNIKMLYGPLGKPTESNIPASHVTFTEEADDARWSKMEELLITEAQGSPPMIFKPTVALYCKTSNNAVKPNAVLDEPVHYSIELHNPLHIPLPLSDVTLLWSFTCNNETITNETKTIDGSTPVDTDVIDAILLQSTCKQNIMLSLTPRRVGELKILGISYKLSNPVQTMNDSPVTSSAVVVAGKRLFEITPPKLRSKEKPSVNMYGKDYRLEINVIEKAAFMQIHFTKLSPEMLCGEVQKVEVMLKNIGNAPLTNIYIASTDAKLFTLGNTEIDTFANEDSIAKKNNRSITKVILPLFKNNMLNVNETHKMPLWVQAPHVKGTHRLDLLFYYESVASKVIPKHRLCRHTWQLTVLDSIQITAAAARSGLFKDDSPTLNLIMSVKNTNQVHDPSINEIILSEVSLQSAAWSAFHSSVLPPSIKVQPQEVFHLMLKLKKKKIDSESNIFNVSLTSNEDSKALIDSYPFINFIQRRYIQPLDVNENASDMQQFQSQQNVERNSISNIALNSTLIVKWCANVTESGVITRTAVGQHHLELKHLDKTYKHPKEPRAERNEYGTRLKVFGPDRNVSNTVTALLKDSTWEVEHLKSLLSFSLSHQRQVTHNFRQSRLCIVPVIMYLQNHSDARVDVKISTIGTSSETHLPNIKSQVYLPQASTYYKYAGHSSIYSDVAAQASNTMKLHAMLPSAGTYDLAARIQISVRVINSQEYVIQKGKMESICIINDDST</sequence>
<evidence type="ECO:0000313" key="7">
    <source>
        <dbReference type="Proteomes" id="UP001430953"/>
    </source>
</evidence>
<reference evidence="6 7" key="1">
    <citation type="submission" date="2023-03" db="EMBL/GenBank/DDBJ databases">
        <title>High recombination rates correlate with genetic variation in Cardiocondyla obscurior ants.</title>
        <authorList>
            <person name="Errbii M."/>
        </authorList>
    </citation>
    <scope>NUCLEOTIDE SEQUENCE [LARGE SCALE GENOMIC DNA]</scope>
    <source>
        <strain evidence="6">Alpha-2009</strain>
        <tissue evidence="6">Whole body</tissue>
    </source>
</reference>
<evidence type="ECO:0008006" key="8">
    <source>
        <dbReference type="Google" id="ProtNLM"/>
    </source>
</evidence>
<accession>A0AAW2GMJ1</accession>
<evidence type="ECO:0000256" key="1">
    <source>
        <dbReference type="SAM" id="MobiDB-lite"/>
    </source>
</evidence>
<dbReference type="Pfam" id="PF24542">
    <property type="entry name" value="Ig_TPPC8_C"/>
    <property type="match status" value="1"/>
</dbReference>
<keyword evidence="7" id="KW-1185">Reference proteome</keyword>
<feature type="domain" description="TPPC8 C-terminal Ig-like" evidence="2">
    <location>
        <begin position="1324"/>
        <end position="1434"/>
    </location>
</feature>